<dbReference type="Pfam" id="PF06186">
    <property type="entry name" value="DUF992"/>
    <property type="match status" value="1"/>
</dbReference>
<evidence type="ECO:0000313" key="3">
    <source>
        <dbReference type="Proteomes" id="UP001385499"/>
    </source>
</evidence>
<evidence type="ECO:0000313" key="2">
    <source>
        <dbReference type="EMBL" id="MEJ8472625.1"/>
    </source>
</evidence>
<accession>A0ABU8TEP2</accession>
<dbReference type="InterPro" id="IPR009333">
    <property type="entry name" value="DUF992"/>
</dbReference>
<name>A0ABU8TEP2_9HYPH</name>
<proteinExistence type="predicted"/>
<reference evidence="2 3" key="1">
    <citation type="submission" date="2024-02" db="EMBL/GenBank/DDBJ databases">
        <title>Roseibium algae sp. nov., isolated from marine alga (Grateloupia sp.), showing potential in myo-inositol conversion.</title>
        <authorList>
            <person name="Wang Y."/>
        </authorList>
    </citation>
    <scope>NUCLEOTIDE SEQUENCE [LARGE SCALE GENOMIC DNA]</scope>
    <source>
        <strain evidence="2 3">H3510</strain>
    </source>
</reference>
<gene>
    <name evidence="2" type="ORF">V6575_00870</name>
</gene>
<dbReference type="Proteomes" id="UP001385499">
    <property type="component" value="Unassembled WGS sequence"/>
</dbReference>
<protein>
    <submittedName>
        <fullName evidence="2">DUF992 domain-containing protein</fullName>
    </submittedName>
</protein>
<organism evidence="2 3">
    <name type="scientific">Roseibium algae</name>
    <dbReference type="NCBI Taxonomy" id="3123038"/>
    <lineage>
        <taxon>Bacteria</taxon>
        <taxon>Pseudomonadati</taxon>
        <taxon>Pseudomonadota</taxon>
        <taxon>Alphaproteobacteria</taxon>
        <taxon>Hyphomicrobiales</taxon>
        <taxon>Stappiaceae</taxon>
        <taxon>Roseibium</taxon>
    </lineage>
</organism>
<dbReference type="EMBL" id="JBAKIA010000001">
    <property type="protein sequence ID" value="MEJ8472625.1"/>
    <property type="molecule type" value="Genomic_DNA"/>
</dbReference>
<keyword evidence="1" id="KW-0732">Signal</keyword>
<dbReference type="RefSeq" id="WP_340272097.1">
    <property type="nucleotide sequence ID" value="NZ_JBAKIA010000001.1"/>
</dbReference>
<comment type="caution">
    <text evidence="2">The sequence shown here is derived from an EMBL/GenBank/DDBJ whole genome shotgun (WGS) entry which is preliminary data.</text>
</comment>
<feature type="chain" id="PRO_5046434692" evidence="1">
    <location>
        <begin position="24"/>
        <end position="161"/>
    </location>
</feature>
<feature type="signal peptide" evidence="1">
    <location>
        <begin position="1"/>
        <end position="23"/>
    </location>
</feature>
<evidence type="ECO:0000256" key="1">
    <source>
        <dbReference type="SAM" id="SignalP"/>
    </source>
</evidence>
<keyword evidence="3" id="KW-1185">Reference proteome</keyword>
<sequence>MFPRATLALIAISGSLLVSPALAEDKGPGVTVGTLTCSIEGESSFIVGSTSTLACNYKPAGDGPVQFYAGTIKEYGLDIGKTSDATLVWGVLAPSADMDPGALAGNYAGLTAGAGIGAGISANALIGGLDKSIALNPFSLASQTGTNLTLGVSKLTLTAVE</sequence>